<dbReference type="SUPFAM" id="SSF51261">
    <property type="entry name" value="Duplicated hybrid motif"/>
    <property type="match status" value="1"/>
</dbReference>
<keyword evidence="1" id="KW-0472">Membrane</keyword>
<dbReference type="InterPro" id="IPR050570">
    <property type="entry name" value="Cell_wall_metabolism_enzyme"/>
</dbReference>
<feature type="domain" description="M23ase beta-sheet core" evidence="2">
    <location>
        <begin position="203"/>
        <end position="297"/>
    </location>
</feature>
<evidence type="ECO:0000256" key="1">
    <source>
        <dbReference type="SAM" id="Phobius"/>
    </source>
</evidence>
<keyword evidence="1" id="KW-0812">Transmembrane</keyword>
<accession>A0ABU7G7S6</accession>
<dbReference type="InterPro" id="IPR011055">
    <property type="entry name" value="Dup_hybrid_motif"/>
</dbReference>
<keyword evidence="1" id="KW-1133">Transmembrane helix</keyword>
<dbReference type="RefSeq" id="WP_329776354.1">
    <property type="nucleotide sequence ID" value="NZ_JAYDYW010000013.1"/>
</dbReference>
<dbReference type="GO" id="GO:0016787">
    <property type="term" value="F:hydrolase activity"/>
    <property type="evidence" value="ECO:0007669"/>
    <property type="project" value="UniProtKB-KW"/>
</dbReference>
<comment type="caution">
    <text evidence="3">The sequence shown here is derived from an EMBL/GenBank/DDBJ whole genome shotgun (WGS) entry which is preliminary data.</text>
</comment>
<proteinExistence type="predicted"/>
<sequence>MKLTLVYAHKGETRTVRLNPLRLAWFAFLLVSLVCSIALWGVQQYQNLAKQQTQLLSQLDSLKAEPKLEQFEQQLRHRYSQLAVKVGQMQVEMTRLNALGARLIEDTEFATEFDFESIPPMGGPMLDIDDTSHQPDNLFLDLTLLEQQVEAKKKSLNLLESWQQSHHLVNSSYISGWPAKGPGIWISSPFGTRIDPFTKRKARHKGVDIAGKEGTKIRSVGAGVVVWAGSRFGYGNLVEIEHGNGMVTRYAHAKAVLVKEGDVVSKGDEIALMGSTGRSTGSHVHFEVLKNGRPLNPSKFIYRKASA</sequence>
<keyword evidence="3" id="KW-0378">Hydrolase</keyword>
<dbReference type="EC" id="3.4.24.-" evidence="3"/>
<keyword evidence="4" id="KW-1185">Reference proteome</keyword>
<dbReference type="EMBL" id="JAYDYW010000013">
    <property type="protein sequence ID" value="MEE1675471.1"/>
    <property type="molecule type" value="Genomic_DNA"/>
</dbReference>
<gene>
    <name evidence="3" type="ORF">SNR37_000797</name>
</gene>
<evidence type="ECO:0000313" key="4">
    <source>
        <dbReference type="Proteomes" id="UP001310248"/>
    </source>
</evidence>
<dbReference type="Gene3D" id="2.70.70.10">
    <property type="entry name" value="Glucose Permease (Domain IIA)"/>
    <property type="match status" value="1"/>
</dbReference>
<reference evidence="4" key="1">
    <citation type="submission" date="2023-07" db="EMBL/GenBank/DDBJ databases">
        <title>Draft genome sequence of Agarivorans aestuarii strain ZMCS4, a CAZymes producing bacteria isolated from the marine brown algae Clodostephus spongiosus.</title>
        <authorList>
            <person name="Lorente B."/>
            <person name="Cabral C."/>
            <person name="Frias J."/>
            <person name="Faria J."/>
            <person name="Toubarro D."/>
        </authorList>
    </citation>
    <scope>NUCLEOTIDE SEQUENCE [LARGE SCALE GENOMIC DNA]</scope>
    <source>
        <strain evidence="4">ZMCS4</strain>
    </source>
</reference>
<protein>
    <submittedName>
        <fullName evidence="3">M23 family metallopeptidase</fullName>
        <ecNumber evidence="3">3.4.24.-</ecNumber>
    </submittedName>
</protein>
<feature type="transmembrane region" description="Helical" evidence="1">
    <location>
        <begin position="21"/>
        <end position="42"/>
    </location>
</feature>
<evidence type="ECO:0000259" key="2">
    <source>
        <dbReference type="Pfam" id="PF01551"/>
    </source>
</evidence>
<dbReference type="PANTHER" id="PTHR21666">
    <property type="entry name" value="PEPTIDASE-RELATED"/>
    <property type="match status" value="1"/>
</dbReference>
<evidence type="ECO:0000313" key="3">
    <source>
        <dbReference type="EMBL" id="MEE1675471.1"/>
    </source>
</evidence>
<dbReference type="PANTHER" id="PTHR21666:SF291">
    <property type="entry name" value="STAGE II SPORULATION PROTEIN Q"/>
    <property type="match status" value="1"/>
</dbReference>
<dbReference type="CDD" id="cd12797">
    <property type="entry name" value="M23_peptidase"/>
    <property type="match status" value="1"/>
</dbReference>
<organism evidence="3 4">
    <name type="scientific">Agarivorans aestuarii</name>
    <dbReference type="NCBI Taxonomy" id="1563703"/>
    <lineage>
        <taxon>Bacteria</taxon>
        <taxon>Pseudomonadati</taxon>
        <taxon>Pseudomonadota</taxon>
        <taxon>Gammaproteobacteria</taxon>
        <taxon>Alteromonadales</taxon>
        <taxon>Alteromonadaceae</taxon>
        <taxon>Agarivorans</taxon>
    </lineage>
</organism>
<dbReference type="InterPro" id="IPR016047">
    <property type="entry name" value="M23ase_b-sheet_dom"/>
</dbReference>
<dbReference type="Pfam" id="PF01551">
    <property type="entry name" value="Peptidase_M23"/>
    <property type="match status" value="1"/>
</dbReference>
<dbReference type="Proteomes" id="UP001310248">
    <property type="component" value="Unassembled WGS sequence"/>
</dbReference>
<name>A0ABU7G7S6_9ALTE</name>